<evidence type="ECO:0000256" key="1">
    <source>
        <dbReference type="SAM" id="Phobius"/>
    </source>
</evidence>
<protein>
    <submittedName>
        <fullName evidence="2">Uncharacterized protein</fullName>
    </submittedName>
</protein>
<dbReference type="HOGENOM" id="CLU_3010121_0_0_10"/>
<dbReference type="EMBL" id="AQHV01000021">
    <property type="protein sequence ID" value="KKB48627.1"/>
    <property type="molecule type" value="Genomic_DNA"/>
</dbReference>
<dbReference type="AlphaFoldDB" id="A0A0F5ITY9"/>
<dbReference type="STRING" id="927665.HMPREF1535_03855"/>
<comment type="caution">
    <text evidence="2">The sequence shown here is derived from an EMBL/GenBank/DDBJ whole genome shotgun (WGS) entry which is preliminary data.</text>
</comment>
<accession>A0A0F5ITY9</accession>
<dbReference type="Proteomes" id="UP000033047">
    <property type="component" value="Unassembled WGS sequence"/>
</dbReference>
<reference evidence="2 3" key="1">
    <citation type="submission" date="2013-04" db="EMBL/GenBank/DDBJ databases">
        <title>The Genome Sequence of Parabacteroides goldsteinii DSM 19448.</title>
        <authorList>
            <consortium name="The Broad Institute Genomics Platform"/>
            <person name="Earl A."/>
            <person name="Ward D."/>
            <person name="Feldgarden M."/>
            <person name="Gevers D."/>
            <person name="Martens E."/>
            <person name="Sakamoto M."/>
            <person name="Benno Y."/>
            <person name="Song Y."/>
            <person name="Liu C."/>
            <person name="Lee J."/>
            <person name="Bolanos M."/>
            <person name="Vaisanen M.L."/>
            <person name="Finegold S.M."/>
            <person name="Walker B."/>
            <person name="Young S."/>
            <person name="Zeng Q."/>
            <person name="Gargeya S."/>
            <person name="Fitzgerald M."/>
            <person name="Haas B."/>
            <person name="Abouelleil A."/>
            <person name="Allen A.W."/>
            <person name="Alvarado L."/>
            <person name="Arachchi H.M."/>
            <person name="Berlin A.M."/>
            <person name="Chapman S.B."/>
            <person name="Gainer-Dewar J."/>
            <person name="Goldberg J."/>
            <person name="Griggs A."/>
            <person name="Gujja S."/>
            <person name="Hansen M."/>
            <person name="Howarth C."/>
            <person name="Imamovic A."/>
            <person name="Ireland A."/>
            <person name="Larimer J."/>
            <person name="McCowan C."/>
            <person name="Murphy C."/>
            <person name="Pearson M."/>
            <person name="Poon T.W."/>
            <person name="Priest M."/>
            <person name="Roberts A."/>
            <person name="Saif S."/>
            <person name="Shea T."/>
            <person name="Sisk P."/>
            <person name="Sykes S."/>
            <person name="Wortman J."/>
            <person name="Nusbaum C."/>
            <person name="Birren B."/>
        </authorList>
    </citation>
    <scope>NUCLEOTIDE SEQUENCE [LARGE SCALE GENOMIC DNA]</scope>
    <source>
        <strain evidence="2 3">DSM 19448</strain>
    </source>
</reference>
<dbReference type="PATRIC" id="fig|927665.4.peg.3962"/>
<organism evidence="2 3">
    <name type="scientific">Parabacteroides goldsteinii DSM 19448 = WAL 12034</name>
    <dbReference type="NCBI Taxonomy" id="927665"/>
    <lineage>
        <taxon>Bacteria</taxon>
        <taxon>Pseudomonadati</taxon>
        <taxon>Bacteroidota</taxon>
        <taxon>Bacteroidia</taxon>
        <taxon>Bacteroidales</taxon>
        <taxon>Tannerellaceae</taxon>
        <taxon>Parabacteroides</taxon>
    </lineage>
</organism>
<evidence type="ECO:0000313" key="2">
    <source>
        <dbReference type="EMBL" id="KKB48627.1"/>
    </source>
</evidence>
<evidence type="ECO:0000313" key="3">
    <source>
        <dbReference type="Proteomes" id="UP000033047"/>
    </source>
</evidence>
<keyword evidence="1" id="KW-0472">Membrane</keyword>
<proteinExistence type="predicted"/>
<keyword evidence="1" id="KW-1133">Transmembrane helix</keyword>
<keyword evidence="1" id="KW-0812">Transmembrane</keyword>
<gene>
    <name evidence="2" type="ORF">HMPREF1535_03855</name>
</gene>
<name>A0A0F5ITY9_9BACT</name>
<sequence length="64" mass="7705">MDEIIKNRMMLFFRDSPRVLCCPCTIKMAIPQKIYIDVLYIDVYFVYLSYLLIELQIVSSPFQY</sequence>
<feature type="transmembrane region" description="Helical" evidence="1">
    <location>
        <begin position="34"/>
        <end position="53"/>
    </location>
</feature>